<dbReference type="PATRIC" id="fig|1705561.3.peg.2194"/>
<evidence type="ECO:0000256" key="7">
    <source>
        <dbReference type="SAM" id="Phobius"/>
    </source>
</evidence>
<protein>
    <submittedName>
        <fullName evidence="8">Cell surface protein</fullName>
    </submittedName>
</protein>
<keyword evidence="6 7" id="KW-0472">Membrane</keyword>
<keyword evidence="4 7" id="KW-0812">Transmembrane</keyword>
<comment type="similarity">
    <text evidence="2">Belongs to the UPF0719 family.</text>
</comment>
<evidence type="ECO:0000256" key="4">
    <source>
        <dbReference type="ARBA" id="ARBA00022692"/>
    </source>
</evidence>
<dbReference type="GO" id="GO:0005886">
    <property type="term" value="C:plasma membrane"/>
    <property type="evidence" value="ECO:0007669"/>
    <property type="project" value="UniProtKB-SubCell"/>
</dbReference>
<reference evidence="8 9" key="1">
    <citation type="submission" date="2015-08" db="EMBL/GenBank/DDBJ databases">
        <title>Draft genome sequence of cellulolytic and xylanolytic Paenibacillus sp. A59, isolated from a decaying forest soil from Patagonia, Argentina.</title>
        <authorList>
            <person name="Ghio S."/>
            <person name="Caceres A.M."/>
            <person name="Talia P."/>
            <person name="Grasso D."/>
            <person name="Campos E."/>
        </authorList>
    </citation>
    <scope>NUCLEOTIDE SEQUENCE [LARGE SCALE GENOMIC DNA]</scope>
    <source>
        <strain evidence="8 9">A59</strain>
    </source>
</reference>
<keyword evidence="5 7" id="KW-1133">Transmembrane helix</keyword>
<name>A0A0N0C4Z2_9BACL</name>
<keyword evidence="3" id="KW-1003">Cell membrane</keyword>
<evidence type="ECO:0000256" key="1">
    <source>
        <dbReference type="ARBA" id="ARBA00004651"/>
    </source>
</evidence>
<dbReference type="Pfam" id="PF03994">
    <property type="entry name" value="DUF350"/>
    <property type="match status" value="1"/>
</dbReference>
<dbReference type="OrthoDB" id="2678278at2"/>
<sequence length="135" mass="14719">MEMDLNILAMLVWTLSGSVLLFVLMYVDSLFTKYKDFAEVKAGNMAVTTRMVMKLFAQGYVLATSISTAGHLGEALLVSVVSFIILLILESVVHFMIRRWANLDLDTGIQQGKTGYGLFSGALHIVGALIIAACL</sequence>
<evidence type="ECO:0000256" key="2">
    <source>
        <dbReference type="ARBA" id="ARBA00005779"/>
    </source>
</evidence>
<dbReference type="AlphaFoldDB" id="A0A0N0C4Z2"/>
<dbReference type="Proteomes" id="UP000037688">
    <property type="component" value="Unassembled WGS sequence"/>
</dbReference>
<evidence type="ECO:0000256" key="6">
    <source>
        <dbReference type="ARBA" id="ARBA00023136"/>
    </source>
</evidence>
<keyword evidence="9" id="KW-1185">Reference proteome</keyword>
<gene>
    <name evidence="8" type="ORF">AMS66_11595</name>
</gene>
<dbReference type="EMBL" id="LITU01000053">
    <property type="protein sequence ID" value="KOY16494.1"/>
    <property type="molecule type" value="Genomic_DNA"/>
</dbReference>
<evidence type="ECO:0000256" key="5">
    <source>
        <dbReference type="ARBA" id="ARBA00022989"/>
    </source>
</evidence>
<comment type="caution">
    <text evidence="8">The sequence shown here is derived from an EMBL/GenBank/DDBJ whole genome shotgun (WGS) entry which is preliminary data.</text>
</comment>
<organism evidence="8 9">
    <name type="scientific">Paenibacillus xylanivorans</name>
    <dbReference type="NCBI Taxonomy" id="1705561"/>
    <lineage>
        <taxon>Bacteria</taxon>
        <taxon>Bacillati</taxon>
        <taxon>Bacillota</taxon>
        <taxon>Bacilli</taxon>
        <taxon>Bacillales</taxon>
        <taxon>Paenibacillaceae</taxon>
        <taxon>Paenibacillus</taxon>
    </lineage>
</organism>
<evidence type="ECO:0000313" key="9">
    <source>
        <dbReference type="Proteomes" id="UP000037688"/>
    </source>
</evidence>
<comment type="subcellular location">
    <subcellularLocation>
        <location evidence="1">Cell membrane</location>
        <topology evidence="1">Multi-pass membrane protein</topology>
    </subcellularLocation>
</comment>
<dbReference type="PANTHER" id="PTHR40043:SF1">
    <property type="entry name" value="UPF0719 INNER MEMBRANE PROTEIN YJFL"/>
    <property type="match status" value="1"/>
</dbReference>
<feature type="transmembrane region" description="Helical" evidence="7">
    <location>
        <begin position="116"/>
        <end position="134"/>
    </location>
</feature>
<dbReference type="InterPro" id="IPR007140">
    <property type="entry name" value="DUF350"/>
</dbReference>
<feature type="transmembrane region" description="Helical" evidence="7">
    <location>
        <begin position="7"/>
        <end position="27"/>
    </location>
</feature>
<evidence type="ECO:0000256" key="3">
    <source>
        <dbReference type="ARBA" id="ARBA00022475"/>
    </source>
</evidence>
<evidence type="ECO:0000313" key="8">
    <source>
        <dbReference type="EMBL" id="KOY16494.1"/>
    </source>
</evidence>
<dbReference type="PANTHER" id="PTHR40043">
    <property type="entry name" value="UPF0719 INNER MEMBRANE PROTEIN YJFL"/>
    <property type="match status" value="1"/>
</dbReference>
<proteinExistence type="inferred from homology"/>
<feature type="transmembrane region" description="Helical" evidence="7">
    <location>
        <begin position="75"/>
        <end position="96"/>
    </location>
</feature>
<accession>A0A0N0C4Z2</accession>